<dbReference type="OrthoDB" id="9986053at2"/>
<evidence type="ECO:0000313" key="3">
    <source>
        <dbReference type="Proteomes" id="UP000050416"/>
    </source>
</evidence>
<dbReference type="EMBL" id="LJZQ01000003">
    <property type="protein sequence ID" value="KPQ30090.1"/>
    <property type="molecule type" value="Genomic_DNA"/>
</dbReference>
<protein>
    <submittedName>
        <fullName evidence="2">Uncharacterized protein</fullName>
    </submittedName>
</protein>
<dbReference type="PATRIC" id="fig|1305731.5.peg.2533"/>
<gene>
    <name evidence="2" type="ORF">HLUCCX14_03125</name>
</gene>
<evidence type="ECO:0000313" key="2">
    <source>
        <dbReference type="EMBL" id="KPQ30090.1"/>
    </source>
</evidence>
<proteinExistence type="predicted"/>
<comment type="caution">
    <text evidence="2">The sequence shown here is derived from an EMBL/GenBank/DDBJ whole genome shotgun (WGS) entry which is preliminary data.</text>
</comment>
<accession>A0A0N8KL67</accession>
<dbReference type="Proteomes" id="UP000050416">
    <property type="component" value="Unassembled WGS sequence"/>
</dbReference>
<evidence type="ECO:0000256" key="1">
    <source>
        <dbReference type="SAM" id="MobiDB-lite"/>
    </source>
</evidence>
<reference evidence="2 3" key="1">
    <citation type="submission" date="2015-09" db="EMBL/GenBank/DDBJ databases">
        <title>Identification and resolution of microdiversity through metagenomic sequencing of parallel consortia.</title>
        <authorList>
            <person name="Nelson W.C."/>
            <person name="Romine M.F."/>
            <person name="Lindemann S.R."/>
        </authorList>
    </citation>
    <scope>NUCLEOTIDE SEQUENCE [LARGE SCALE GENOMIC DNA]</scope>
    <source>
        <strain evidence="2">HL-55</strain>
    </source>
</reference>
<name>A0A0N8KL67_9GAMM</name>
<dbReference type="AlphaFoldDB" id="A0A0N8KL67"/>
<organism evidence="2 3">
    <name type="scientific">Marinobacter excellens HL-55</name>
    <dbReference type="NCBI Taxonomy" id="1305731"/>
    <lineage>
        <taxon>Bacteria</taxon>
        <taxon>Pseudomonadati</taxon>
        <taxon>Pseudomonadota</taxon>
        <taxon>Gammaproteobacteria</taxon>
        <taxon>Pseudomonadales</taxon>
        <taxon>Marinobacteraceae</taxon>
        <taxon>Marinobacter</taxon>
    </lineage>
</organism>
<feature type="region of interest" description="Disordered" evidence="1">
    <location>
        <begin position="34"/>
        <end position="65"/>
    </location>
</feature>
<sequence length="65" mass="7320">MPRSLLIKIVLFVLIVGGAIMELIKDDPQVPTGDIDRVHPVMPVQESDYQQAGEDADKMEDEEQR</sequence>